<dbReference type="Pfam" id="PF12158">
    <property type="entry name" value="DUF3592"/>
    <property type="match status" value="1"/>
</dbReference>
<sequence length="143" mass="15439">MKTVIYLVWALFQIGAITALIHTARKAKRQERRTADWPRVHAVVTGSTAGWSGSAGGSDPSRRFFPTYQFSGPGGQVFNGTSDVPSAEVPAPGSYIEVAVNPANPHESFHQSTKEKVGIGCAIAFFAVFALASFWFISIFPFS</sequence>
<protein>
    <recommendedName>
        <fullName evidence="1">DUF3592 domain-containing protein</fullName>
    </recommendedName>
</protein>
<gene>
    <name evidence="2" type="ORF">SAMN05216555_104279</name>
</gene>
<dbReference type="Proteomes" id="UP000182130">
    <property type="component" value="Unassembled WGS sequence"/>
</dbReference>
<evidence type="ECO:0000259" key="1">
    <source>
        <dbReference type="Pfam" id="PF12158"/>
    </source>
</evidence>
<dbReference type="STRING" id="1045773.SAMN05216555_104279"/>
<dbReference type="InterPro" id="IPR021994">
    <property type="entry name" value="DUF3592"/>
</dbReference>
<evidence type="ECO:0000313" key="2">
    <source>
        <dbReference type="EMBL" id="SDI80703.1"/>
    </source>
</evidence>
<proteinExistence type="predicted"/>
<name>A0A1G8NKG6_9MICC</name>
<dbReference type="OrthoDB" id="6876190at2"/>
<reference evidence="3" key="1">
    <citation type="submission" date="2016-10" db="EMBL/GenBank/DDBJ databases">
        <authorList>
            <person name="Varghese N."/>
            <person name="Submissions S."/>
        </authorList>
    </citation>
    <scope>NUCLEOTIDE SEQUENCE [LARGE SCALE GENOMIC DNA]</scope>
    <source>
        <strain evidence="3">CGMCC 1.10783</strain>
    </source>
</reference>
<accession>A0A1G8NKG6</accession>
<dbReference type="RefSeq" id="WP_074588074.1">
    <property type="nucleotide sequence ID" value="NZ_FNEI01000004.1"/>
</dbReference>
<dbReference type="AlphaFoldDB" id="A0A1G8NKG6"/>
<feature type="domain" description="DUF3592" evidence="1">
    <location>
        <begin position="42"/>
        <end position="109"/>
    </location>
</feature>
<keyword evidence="3" id="KW-1185">Reference proteome</keyword>
<organism evidence="2 3">
    <name type="scientific">Arthrobacter cupressi</name>
    <dbReference type="NCBI Taxonomy" id="1045773"/>
    <lineage>
        <taxon>Bacteria</taxon>
        <taxon>Bacillati</taxon>
        <taxon>Actinomycetota</taxon>
        <taxon>Actinomycetes</taxon>
        <taxon>Micrococcales</taxon>
        <taxon>Micrococcaceae</taxon>
        <taxon>Arthrobacter</taxon>
    </lineage>
</organism>
<evidence type="ECO:0000313" key="3">
    <source>
        <dbReference type="Proteomes" id="UP000182130"/>
    </source>
</evidence>
<dbReference type="EMBL" id="FNEI01000004">
    <property type="protein sequence ID" value="SDI80703.1"/>
    <property type="molecule type" value="Genomic_DNA"/>
</dbReference>